<sequence length="367" mass="41293">MNRILFNIHRVLAFLICLPLLLICVSGSALVFKHELDSILMPERVLVGEATATRLPFDTLLQSFNSHYPGYEVTGWRIFAKPNRSDLVYVMAHGGSDWSSLFVDPYTAKILSPPQPPRYYLTDALRELHYQLLLGKVGLFIAALLAVLMCLQAITGLILHRKFWKVLFTLRFQARPIIYLGDMHKLVGVLVSPVLLVLGVTGAYWNINQLIYSVAQPLAAPYIVDQRLYNSSLSVDALVAESRKRFPGFEVSFIALPAKPGYAINVLGGRDRQNPFFSEFSVSLSYHAQTGVLITARDIQDAELGDQITHSFRRLHFGDVAGLGSRMIWALVGFSPLALMLSGLSMYYLRRPVRKRIAERRREGRAQ</sequence>
<dbReference type="Pfam" id="PF03929">
    <property type="entry name" value="PepSY_TM"/>
    <property type="match status" value="1"/>
</dbReference>
<proteinExistence type="predicted"/>
<dbReference type="RefSeq" id="WP_368375420.1">
    <property type="nucleotide sequence ID" value="NZ_JBFRYB010000001.1"/>
</dbReference>
<keyword evidence="1" id="KW-1133">Transmembrane helix</keyword>
<evidence type="ECO:0000313" key="2">
    <source>
        <dbReference type="EMBL" id="MEX1665316.1"/>
    </source>
</evidence>
<feature type="transmembrane region" description="Helical" evidence="1">
    <location>
        <begin position="12"/>
        <end position="32"/>
    </location>
</feature>
<dbReference type="Proteomes" id="UP001557484">
    <property type="component" value="Unassembled WGS sequence"/>
</dbReference>
<dbReference type="PANTHER" id="PTHR34219:SF8">
    <property type="entry name" value="PEPSY DOMAIN-CONTAINING PROTEIN"/>
    <property type="match status" value="1"/>
</dbReference>
<accession>A0ABV3TUM2</accession>
<keyword evidence="3" id="KW-1185">Reference proteome</keyword>
<feature type="transmembrane region" description="Helical" evidence="1">
    <location>
        <begin position="327"/>
        <end position="349"/>
    </location>
</feature>
<feature type="transmembrane region" description="Helical" evidence="1">
    <location>
        <begin position="137"/>
        <end position="159"/>
    </location>
</feature>
<dbReference type="InterPro" id="IPR005625">
    <property type="entry name" value="PepSY-ass_TM"/>
</dbReference>
<keyword evidence="1" id="KW-0472">Membrane</keyword>
<comment type="caution">
    <text evidence="2">The sequence shown here is derived from an EMBL/GenBank/DDBJ whole genome shotgun (WGS) entry which is preliminary data.</text>
</comment>
<protein>
    <submittedName>
        <fullName evidence="2">PepSY-associated TM helix domain-containing protein</fullName>
    </submittedName>
</protein>
<reference evidence="2 3" key="1">
    <citation type="journal article" date="2011" name="Int. J. Syst. Evol. Microbiol.">
        <title>Zhongshania antarctica gen. nov., sp. nov. and Zhongshania guokunii sp. nov., gammaproteobacteria respectively isolated from coastal attached (fast) ice and surface seawater of the Antarctic.</title>
        <authorList>
            <person name="Li H.J."/>
            <person name="Zhang X.Y."/>
            <person name="Chen C.X."/>
            <person name="Zhang Y.J."/>
            <person name="Gao Z.M."/>
            <person name="Yu Y."/>
            <person name="Chen X.L."/>
            <person name="Chen B."/>
            <person name="Zhang Y.Z."/>
        </authorList>
    </citation>
    <scope>NUCLEOTIDE SEQUENCE [LARGE SCALE GENOMIC DNA]</scope>
    <source>
        <strain evidence="2 3">R06B22</strain>
    </source>
</reference>
<evidence type="ECO:0000313" key="3">
    <source>
        <dbReference type="Proteomes" id="UP001557484"/>
    </source>
</evidence>
<feature type="transmembrane region" description="Helical" evidence="1">
    <location>
        <begin position="186"/>
        <end position="207"/>
    </location>
</feature>
<gene>
    <name evidence="2" type="ORF">AB4875_07430</name>
</gene>
<name>A0ABV3TUM2_9GAMM</name>
<dbReference type="PANTHER" id="PTHR34219">
    <property type="entry name" value="IRON-REGULATED INNER MEMBRANE PROTEIN-RELATED"/>
    <property type="match status" value="1"/>
</dbReference>
<dbReference type="EMBL" id="JBFRYB010000001">
    <property type="protein sequence ID" value="MEX1665316.1"/>
    <property type="molecule type" value="Genomic_DNA"/>
</dbReference>
<keyword evidence="1" id="KW-0812">Transmembrane</keyword>
<evidence type="ECO:0000256" key="1">
    <source>
        <dbReference type="SAM" id="Phobius"/>
    </source>
</evidence>
<organism evidence="2 3">
    <name type="scientific">Zhongshania arctica</name>
    <dbReference type="NCBI Taxonomy" id="3238302"/>
    <lineage>
        <taxon>Bacteria</taxon>
        <taxon>Pseudomonadati</taxon>
        <taxon>Pseudomonadota</taxon>
        <taxon>Gammaproteobacteria</taxon>
        <taxon>Cellvibrionales</taxon>
        <taxon>Spongiibacteraceae</taxon>
        <taxon>Zhongshania</taxon>
    </lineage>
</organism>